<reference evidence="4" key="1">
    <citation type="submission" date="2019-12" db="EMBL/GenBank/DDBJ databases">
        <title>Ruegeria JWLKs population differentiation of coral mucus and skeleton niches.</title>
        <authorList>
            <person name="Luo D."/>
        </authorList>
    </citation>
    <scope>NUCLEOTIDE SEQUENCE</scope>
    <source>
        <strain evidence="4">HKCCD6181</strain>
    </source>
</reference>
<protein>
    <submittedName>
        <fullName evidence="4">Uncharacterized protein</fullName>
    </submittedName>
</protein>
<feature type="domain" description="Lantibiotic dehydratase N-terminal" evidence="2">
    <location>
        <begin position="466"/>
        <end position="1083"/>
    </location>
</feature>
<feature type="binding site" evidence="1">
    <location>
        <position position="322"/>
    </location>
    <ligand>
        <name>Zn(2+)</name>
        <dbReference type="ChEBI" id="CHEBI:29105"/>
    </ligand>
</feature>
<dbReference type="Pfam" id="PF05147">
    <property type="entry name" value="LANC_like"/>
    <property type="match status" value="1"/>
</dbReference>
<accession>A0AA90YTG5</accession>
<evidence type="ECO:0000313" key="5">
    <source>
        <dbReference type="Proteomes" id="UP000597886"/>
    </source>
</evidence>
<comment type="caution">
    <text evidence="4">The sequence shown here is derived from an EMBL/GenBank/DDBJ whole genome shotgun (WGS) entry which is preliminary data.</text>
</comment>
<keyword evidence="1" id="KW-0862">Zinc</keyword>
<dbReference type="SMART" id="SM01260">
    <property type="entry name" value="LANC_like"/>
    <property type="match status" value="1"/>
</dbReference>
<dbReference type="NCBIfam" id="TIGR03891">
    <property type="entry name" value="thiopep_ocin"/>
    <property type="match status" value="1"/>
</dbReference>
<keyword evidence="1" id="KW-0479">Metal-binding</keyword>
<gene>
    <name evidence="4" type="ORF">GS634_05850</name>
</gene>
<dbReference type="Proteomes" id="UP000597886">
    <property type="component" value="Unassembled WGS sequence"/>
</dbReference>
<dbReference type="EMBL" id="WVRA01000001">
    <property type="protein sequence ID" value="NOE17645.1"/>
    <property type="molecule type" value="Genomic_DNA"/>
</dbReference>
<evidence type="ECO:0000259" key="3">
    <source>
        <dbReference type="Pfam" id="PF14028"/>
    </source>
</evidence>
<evidence type="ECO:0000256" key="1">
    <source>
        <dbReference type="PIRSR" id="PIRSR607822-1"/>
    </source>
</evidence>
<dbReference type="SUPFAM" id="SSF158745">
    <property type="entry name" value="LanC-like"/>
    <property type="match status" value="1"/>
</dbReference>
<evidence type="ECO:0000259" key="2">
    <source>
        <dbReference type="Pfam" id="PF04738"/>
    </source>
</evidence>
<name>A0AA90YTG5_9RHOB</name>
<feature type="domain" description="Thiopeptide-type bacteriocin biosynthesis" evidence="3">
    <location>
        <begin position="1156"/>
        <end position="1418"/>
    </location>
</feature>
<sequence>MSISTTRIDAAIQSIAGSIVAAPIRTDAIGLGSAVAGEALALLAADNFLNDDRVRSAASRRLAAIWACDRDLRGAPVSLFDGRAGLGLLACHALDANPHDPEAQLALDRALRSVAQRLLEAPWMGHFDHVSGLAGISVFLCEPKSRTARLGGKSLCQRLSEELWRHSARTERGLAWTEPFSSPEDETGPLKTTRYLVNMGLAHGSPGAVLALARLGRRHAFTPRHIEDLKDAVLFLLSHQGAFSDSGLSSCFPCMSALSHAWEVPSRLAWCYGDLGIIYTALAAARLVGMEDEIRDVASRVLISCVDRPFHETGINDGGLCHGDAGIVVMALAIRSLYSKADVDPLIEKHAKRLLSLVERELSPDGLPAIGAGWKTFQSTDLLTGSSGVLLALLALRDPGYLGYLKFMGLDVEQNVHCPSHPEPHSSRPFLGIRVCTRSPKHDLGGVTKSTRKKDLEKRASDLIRDPSFALSLFIARPGFFSKVMREIEKGEGLSPAVLGTLYRFVYRMCFRPTPFGAFAAVGTAIPVAGKDIVTVADHHLDMDLDCGFLSHIAAGLAETQRTRVRCNPSAWWEQDVLHWITNGNLDGPWNHEQIIAAADSDLAEFIFDVDSVPISDLETALKDRPFKSAVTISDLCRSEALIPQKDPILLGHDATARTLKRLERDMTARQKRGLAALGHALDAARETPSMIALKQLGRTADSFAPGWRGDFLHVDAHCVGTLETPLRAVQALTDAWNILEKIGFRVPKPNRFLEFERRFLDRYGDRAVLLGQAVDAESGLAYLGMPLRMDFVTGTGSSSDAPRQNLQEFPLEPDWDARKWVLCAQDIEILHARNTDQAPFAIQDGVLLSKVGRSSGHNPVWTAYPEGIFPGGPKAIFGRFSRRNQLIADALMQHSPTREEDSTIVEADILCATDPRSSNILRRASLSRCVIEILGDSGLPSEQRIPLHDLWIRHDGSRFRLFWGSQGVEVIPQLHAAHQSPPGAPAVYLLLIDIAMHMRQPSVIWSWQSQSNRNRLPRVCAGNVVLAPQRWRLCIPTEMVRSGKAEFWMEANRQKLELPRYVAPTDEASDMATPWDLDNPFSTANLIKTLKKGPLSICEYLPTPEDWWIDSPHGRLASELVYAPAKPVDTSFVEYDANPTAWQPLGHGTEEAGSWLYLRLFGDAIKLEQFLKLQSNRLTLWQKRNLIENWFFVRYADPELELRLRIKFSNDHDRVLRNRVLVHLQKTAGGLVDRFLVDEYLPETARYGGELGLGACERIFGADSITALDVLNDPKISRSRRWMASAASIDALFEDLELPTGVRLAISERCSQNYGGGPASRRIARRATGKEWKSACVVLSELGVGKGIHSRPSRWNARAARLYPDIGRLQREEQDGRLGNSLADLLGSLAHMSINRILHWGTAAEEAVIHEALCRHYRTTLNHGWKSP</sequence>
<dbReference type="Gene3D" id="1.50.10.20">
    <property type="match status" value="1"/>
</dbReference>
<evidence type="ECO:0000313" key="4">
    <source>
        <dbReference type="EMBL" id="NOE17645.1"/>
    </source>
</evidence>
<dbReference type="InterPro" id="IPR006827">
    <property type="entry name" value="Lant_deHydtase_N"/>
</dbReference>
<dbReference type="Pfam" id="PF04738">
    <property type="entry name" value="Lant_dehydr_N"/>
    <property type="match status" value="1"/>
</dbReference>
<dbReference type="InterPro" id="IPR023809">
    <property type="entry name" value="Thiopep_bacteriocin_synth_dom"/>
</dbReference>
<dbReference type="RefSeq" id="WP_171328931.1">
    <property type="nucleotide sequence ID" value="NZ_WVRA01000001.1"/>
</dbReference>
<dbReference type="GO" id="GO:0031179">
    <property type="term" value="P:peptide modification"/>
    <property type="evidence" value="ECO:0007669"/>
    <property type="project" value="InterPro"/>
</dbReference>
<dbReference type="InterPro" id="IPR007822">
    <property type="entry name" value="LANC-like"/>
</dbReference>
<proteinExistence type="predicted"/>
<dbReference type="Pfam" id="PF14028">
    <property type="entry name" value="Lant_dehydr_C"/>
    <property type="match status" value="1"/>
</dbReference>
<organism evidence="4 5">
    <name type="scientific">Ruegeria atlantica</name>
    <dbReference type="NCBI Taxonomy" id="81569"/>
    <lineage>
        <taxon>Bacteria</taxon>
        <taxon>Pseudomonadati</taxon>
        <taxon>Pseudomonadota</taxon>
        <taxon>Alphaproteobacteria</taxon>
        <taxon>Rhodobacterales</taxon>
        <taxon>Roseobacteraceae</taxon>
        <taxon>Ruegeria</taxon>
    </lineage>
</organism>
<dbReference type="PRINTS" id="PR01950">
    <property type="entry name" value="LANCSUPER"/>
</dbReference>
<feature type="binding site" evidence="1">
    <location>
        <position position="271"/>
    </location>
    <ligand>
        <name>Zn(2+)</name>
        <dbReference type="ChEBI" id="CHEBI:29105"/>
    </ligand>
</feature>
<dbReference type="GO" id="GO:0046872">
    <property type="term" value="F:metal ion binding"/>
    <property type="evidence" value="ECO:0007669"/>
    <property type="project" value="UniProtKB-KW"/>
</dbReference>
<feature type="binding site" evidence="1">
    <location>
        <position position="321"/>
    </location>
    <ligand>
        <name>Zn(2+)</name>
        <dbReference type="ChEBI" id="CHEBI:29105"/>
    </ligand>
</feature>